<comment type="caution">
    <text evidence="1">The sequence shown here is derived from an EMBL/GenBank/DDBJ whole genome shotgun (WGS) entry which is preliminary data.</text>
</comment>
<dbReference type="EMBL" id="JAKJXO020000005">
    <property type="protein sequence ID" value="KAL1604775.1"/>
    <property type="molecule type" value="Genomic_DNA"/>
</dbReference>
<sequence>MVTASVSDDFVQNLNFDMDEMWNSPEPQRRSLSVMQPPLQSASAPASQQALSKEAQRARSEFDSRCVVHCCQLINDLESYIAADMEAFQIISGIVRKAFERLNELIAQQQGSRNLRCLMLFCTICYQIIELLHICHKTTATPNSQQRSSSFMPGSFGLGLGGFGFDEEEQSAWQMQRILKEINQGCETLRKIKLLAGFGPDHTTTGATPEAAARQHCFEDIEHRFKDLAAVVKRQT</sequence>
<name>A0ABR3RK09_9PLEO</name>
<proteinExistence type="predicted"/>
<protein>
    <submittedName>
        <fullName evidence="1">Uncharacterized protein</fullName>
    </submittedName>
</protein>
<gene>
    <name evidence="1" type="ORF">SLS60_004315</name>
</gene>
<evidence type="ECO:0000313" key="1">
    <source>
        <dbReference type="EMBL" id="KAL1604775.1"/>
    </source>
</evidence>
<organism evidence="1 2">
    <name type="scientific">Paraconiothyrium brasiliense</name>
    <dbReference type="NCBI Taxonomy" id="300254"/>
    <lineage>
        <taxon>Eukaryota</taxon>
        <taxon>Fungi</taxon>
        <taxon>Dikarya</taxon>
        <taxon>Ascomycota</taxon>
        <taxon>Pezizomycotina</taxon>
        <taxon>Dothideomycetes</taxon>
        <taxon>Pleosporomycetidae</taxon>
        <taxon>Pleosporales</taxon>
        <taxon>Massarineae</taxon>
        <taxon>Didymosphaeriaceae</taxon>
        <taxon>Paraconiothyrium</taxon>
    </lineage>
</organism>
<reference evidence="1 2" key="1">
    <citation type="submission" date="2024-02" db="EMBL/GenBank/DDBJ databases">
        <title>De novo assembly and annotation of 12 fungi associated with fruit tree decline syndrome in Ontario, Canada.</title>
        <authorList>
            <person name="Sulman M."/>
            <person name="Ellouze W."/>
            <person name="Ilyukhin E."/>
        </authorList>
    </citation>
    <scope>NUCLEOTIDE SEQUENCE [LARGE SCALE GENOMIC DNA]</scope>
    <source>
        <strain evidence="1 2">M42-189</strain>
    </source>
</reference>
<accession>A0ABR3RK09</accession>
<evidence type="ECO:0000313" key="2">
    <source>
        <dbReference type="Proteomes" id="UP001521785"/>
    </source>
</evidence>
<dbReference type="Proteomes" id="UP001521785">
    <property type="component" value="Unassembled WGS sequence"/>
</dbReference>
<keyword evidence="2" id="KW-1185">Reference proteome</keyword>